<sequence>ELKEEERKNRYHAKEEKENSSIYKEKRKCHYSIENENAKDFEGR</sequence>
<dbReference type="Proteomes" id="UP000789860">
    <property type="component" value="Unassembled WGS sequence"/>
</dbReference>
<feature type="non-terminal residue" evidence="1">
    <location>
        <position position="44"/>
    </location>
</feature>
<comment type="caution">
    <text evidence="1">The sequence shown here is derived from an EMBL/GenBank/DDBJ whole genome shotgun (WGS) entry which is preliminary data.</text>
</comment>
<evidence type="ECO:0000313" key="2">
    <source>
        <dbReference type="Proteomes" id="UP000789860"/>
    </source>
</evidence>
<protein>
    <submittedName>
        <fullName evidence="1">10038_t:CDS:1</fullName>
    </submittedName>
</protein>
<keyword evidence="2" id="KW-1185">Reference proteome</keyword>
<accession>A0ACA9NZ01</accession>
<name>A0ACA9NZ01_9GLOM</name>
<gene>
    <name evidence="1" type="ORF">SCALOS_LOCUS9522</name>
</gene>
<feature type="non-terminal residue" evidence="1">
    <location>
        <position position="1"/>
    </location>
</feature>
<organism evidence="1 2">
    <name type="scientific">Scutellospora calospora</name>
    <dbReference type="NCBI Taxonomy" id="85575"/>
    <lineage>
        <taxon>Eukaryota</taxon>
        <taxon>Fungi</taxon>
        <taxon>Fungi incertae sedis</taxon>
        <taxon>Mucoromycota</taxon>
        <taxon>Glomeromycotina</taxon>
        <taxon>Glomeromycetes</taxon>
        <taxon>Diversisporales</taxon>
        <taxon>Gigasporaceae</taxon>
        <taxon>Scutellospora</taxon>
    </lineage>
</organism>
<proteinExistence type="predicted"/>
<dbReference type="EMBL" id="CAJVPM010029998">
    <property type="protein sequence ID" value="CAG8675205.1"/>
    <property type="molecule type" value="Genomic_DNA"/>
</dbReference>
<reference evidence="1" key="1">
    <citation type="submission" date="2021-06" db="EMBL/GenBank/DDBJ databases">
        <authorList>
            <person name="Kallberg Y."/>
            <person name="Tangrot J."/>
            <person name="Rosling A."/>
        </authorList>
    </citation>
    <scope>NUCLEOTIDE SEQUENCE</scope>
    <source>
        <strain evidence="1">AU212A</strain>
    </source>
</reference>
<evidence type="ECO:0000313" key="1">
    <source>
        <dbReference type="EMBL" id="CAG8675205.1"/>
    </source>
</evidence>